<reference evidence="1 2" key="1">
    <citation type="submission" date="2020-08" db="EMBL/GenBank/DDBJ databases">
        <title>Genomic Encyclopedia of Type Strains, Phase IV (KMG-IV): sequencing the most valuable type-strain genomes for metagenomic binning, comparative biology and taxonomic classification.</title>
        <authorList>
            <person name="Goeker M."/>
        </authorList>
    </citation>
    <scope>NUCLEOTIDE SEQUENCE [LARGE SCALE GENOMIC DNA]</scope>
    <source>
        <strain evidence="1 2">DSM 23240</strain>
    </source>
</reference>
<evidence type="ECO:0000313" key="2">
    <source>
        <dbReference type="Proteomes" id="UP000571084"/>
    </source>
</evidence>
<gene>
    <name evidence="1" type="ORF">HNR39_001831</name>
</gene>
<comment type="caution">
    <text evidence="1">The sequence shown here is derived from an EMBL/GenBank/DDBJ whole genome shotgun (WGS) entry which is preliminary data.</text>
</comment>
<evidence type="ECO:0008006" key="3">
    <source>
        <dbReference type="Google" id="ProtNLM"/>
    </source>
</evidence>
<evidence type="ECO:0000313" key="1">
    <source>
        <dbReference type="EMBL" id="MBB5199999.1"/>
    </source>
</evidence>
<dbReference type="RefSeq" id="WP_168056339.1">
    <property type="nucleotide sequence ID" value="NZ_JAAOZT010000009.1"/>
</dbReference>
<organism evidence="1 2">
    <name type="scientific">Glaciimonas immobilis</name>
    <dbReference type="NCBI Taxonomy" id="728004"/>
    <lineage>
        <taxon>Bacteria</taxon>
        <taxon>Pseudomonadati</taxon>
        <taxon>Pseudomonadota</taxon>
        <taxon>Betaproteobacteria</taxon>
        <taxon>Burkholderiales</taxon>
        <taxon>Oxalobacteraceae</taxon>
        <taxon>Glaciimonas</taxon>
    </lineage>
</organism>
<keyword evidence="2" id="KW-1185">Reference proteome</keyword>
<protein>
    <recommendedName>
        <fullName evidence="3">Bacteriocin</fullName>
    </recommendedName>
</protein>
<name>A0A840RU50_9BURK</name>
<dbReference type="EMBL" id="JACHHQ010000003">
    <property type="protein sequence ID" value="MBB5199999.1"/>
    <property type="molecule type" value="Genomic_DNA"/>
</dbReference>
<dbReference type="AlphaFoldDB" id="A0A840RU50"/>
<sequence>MSQSIFRQLTNDDIEMVSGGEIVSSTVSTLTNDQARALSAFFQTSGTVDPQGSLDAAANFVKTLM</sequence>
<dbReference type="Proteomes" id="UP000571084">
    <property type="component" value="Unassembled WGS sequence"/>
</dbReference>
<proteinExistence type="predicted"/>
<accession>A0A840RU50</accession>